<accession>A0AAN9N5U5</accession>
<name>A0AAN9N5U5_PHACN</name>
<comment type="caution">
    <text evidence="2">The sequence shown here is derived from an EMBL/GenBank/DDBJ whole genome shotgun (WGS) entry which is preliminary data.</text>
</comment>
<feature type="region of interest" description="Disordered" evidence="1">
    <location>
        <begin position="102"/>
        <end position="123"/>
    </location>
</feature>
<reference evidence="2 3" key="1">
    <citation type="submission" date="2024-01" db="EMBL/GenBank/DDBJ databases">
        <title>The genomes of 5 underutilized Papilionoideae crops provide insights into root nodulation and disease resistanc.</title>
        <authorList>
            <person name="Jiang F."/>
        </authorList>
    </citation>
    <scope>NUCLEOTIDE SEQUENCE [LARGE SCALE GENOMIC DNA]</scope>
    <source>
        <strain evidence="2">JINMINGXINNONG_FW02</strain>
        <tissue evidence="2">Leaves</tissue>
    </source>
</reference>
<feature type="compositionally biased region" description="Basic and acidic residues" evidence="1">
    <location>
        <begin position="34"/>
        <end position="53"/>
    </location>
</feature>
<evidence type="ECO:0000313" key="3">
    <source>
        <dbReference type="Proteomes" id="UP001374584"/>
    </source>
</evidence>
<evidence type="ECO:0000256" key="1">
    <source>
        <dbReference type="SAM" id="MobiDB-lite"/>
    </source>
</evidence>
<protein>
    <submittedName>
        <fullName evidence="2">Uncharacterized protein</fullName>
    </submittedName>
</protein>
<feature type="compositionally biased region" description="Basic and acidic residues" evidence="1">
    <location>
        <begin position="112"/>
        <end position="123"/>
    </location>
</feature>
<sequence length="123" mass="13726">MYGKKKLEETYVEESAFFVKSGEEECSLKAREELRSKGKEVRGGEEEGGETQKSKTLCESQKAFVEPVFDNESVQACGFAVNKSYAHAELARIVVDIESMNTQKEPNLGLGQERKIEAQEGEV</sequence>
<gene>
    <name evidence="2" type="ORF">VNO80_13191</name>
</gene>
<feature type="region of interest" description="Disordered" evidence="1">
    <location>
        <begin position="34"/>
        <end position="56"/>
    </location>
</feature>
<proteinExistence type="predicted"/>
<dbReference type="AlphaFoldDB" id="A0AAN9N5U5"/>
<keyword evidence="3" id="KW-1185">Reference proteome</keyword>
<evidence type="ECO:0000313" key="2">
    <source>
        <dbReference type="EMBL" id="KAK7364492.1"/>
    </source>
</evidence>
<organism evidence="2 3">
    <name type="scientific">Phaseolus coccineus</name>
    <name type="common">Scarlet runner bean</name>
    <name type="synonym">Phaseolus multiflorus</name>
    <dbReference type="NCBI Taxonomy" id="3886"/>
    <lineage>
        <taxon>Eukaryota</taxon>
        <taxon>Viridiplantae</taxon>
        <taxon>Streptophyta</taxon>
        <taxon>Embryophyta</taxon>
        <taxon>Tracheophyta</taxon>
        <taxon>Spermatophyta</taxon>
        <taxon>Magnoliopsida</taxon>
        <taxon>eudicotyledons</taxon>
        <taxon>Gunneridae</taxon>
        <taxon>Pentapetalae</taxon>
        <taxon>rosids</taxon>
        <taxon>fabids</taxon>
        <taxon>Fabales</taxon>
        <taxon>Fabaceae</taxon>
        <taxon>Papilionoideae</taxon>
        <taxon>50 kb inversion clade</taxon>
        <taxon>NPAAA clade</taxon>
        <taxon>indigoferoid/millettioid clade</taxon>
        <taxon>Phaseoleae</taxon>
        <taxon>Phaseolus</taxon>
    </lineage>
</organism>
<dbReference type="EMBL" id="JAYMYR010000005">
    <property type="protein sequence ID" value="KAK7364492.1"/>
    <property type="molecule type" value="Genomic_DNA"/>
</dbReference>
<dbReference type="Proteomes" id="UP001374584">
    <property type="component" value="Unassembled WGS sequence"/>
</dbReference>